<gene>
    <name evidence="1" type="ORF">QYM36_003345</name>
</gene>
<comment type="caution">
    <text evidence="1">The sequence shown here is derived from an EMBL/GenBank/DDBJ whole genome shotgun (WGS) entry which is preliminary data.</text>
</comment>
<name>A0AA88I3E9_ARTSF</name>
<organism evidence="1 2">
    <name type="scientific">Artemia franciscana</name>
    <name type="common">Brine shrimp</name>
    <name type="synonym">Artemia sanfranciscana</name>
    <dbReference type="NCBI Taxonomy" id="6661"/>
    <lineage>
        <taxon>Eukaryota</taxon>
        <taxon>Metazoa</taxon>
        <taxon>Ecdysozoa</taxon>
        <taxon>Arthropoda</taxon>
        <taxon>Crustacea</taxon>
        <taxon>Branchiopoda</taxon>
        <taxon>Anostraca</taxon>
        <taxon>Artemiidae</taxon>
        <taxon>Artemia</taxon>
    </lineage>
</organism>
<dbReference type="AlphaFoldDB" id="A0AA88I3E9"/>
<accession>A0AA88I3E9</accession>
<evidence type="ECO:0000313" key="1">
    <source>
        <dbReference type="EMBL" id="KAK2721025.1"/>
    </source>
</evidence>
<proteinExistence type="predicted"/>
<keyword evidence="2" id="KW-1185">Reference proteome</keyword>
<feature type="non-terminal residue" evidence="1">
    <location>
        <position position="53"/>
    </location>
</feature>
<sequence>ICKTDLSKSLTHRFKILVERKSKSCHSDLHLKSSSLPNPYVTIVCNDEDIDGF</sequence>
<dbReference type="Proteomes" id="UP001187531">
    <property type="component" value="Unassembled WGS sequence"/>
</dbReference>
<feature type="non-terminal residue" evidence="1">
    <location>
        <position position="1"/>
    </location>
</feature>
<reference evidence="1" key="1">
    <citation type="submission" date="2023-07" db="EMBL/GenBank/DDBJ databases">
        <title>Chromosome-level genome assembly of Artemia franciscana.</title>
        <authorList>
            <person name="Jo E."/>
        </authorList>
    </citation>
    <scope>NUCLEOTIDE SEQUENCE</scope>
    <source>
        <tissue evidence="1">Whole body</tissue>
    </source>
</reference>
<protein>
    <submittedName>
        <fullName evidence="1">Uncharacterized protein</fullName>
    </submittedName>
</protein>
<dbReference type="EMBL" id="JAVRJZ010000006">
    <property type="protein sequence ID" value="KAK2721025.1"/>
    <property type="molecule type" value="Genomic_DNA"/>
</dbReference>
<evidence type="ECO:0000313" key="2">
    <source>
        <dbReference type="Proteomes" id="UP001187531"/>
    </source>
</evidence>